<evidence type="ECO:0000256" key="1">
    <source>
        <dbReference type="SAM" id="MobiDB-lite"/>
    </source>
</evidence>
<gene>
    <name evidence="2" type="ORF">EZS28_035762</name>
</gene>
<protein>
    <submittedName>
        <fullName evidence="2">Uncharacterized protein</fullName>
    </submittedName>
</protein>
<dbReference type="AlphaFoldDB" id="A0A5J4UFB4"/>
<evidence type="ECO:0000313" key="2">
    <source>
        <dbReference type="EMBL" id="KAA6368711.1"/>
    </source>
</evidence>
<feature type="region of interest" description="Disordered" evidence="1">
    <location>
        <begin position="25"/>
        <end position="53"/>
    </location>
</feature>
<evidence type="ECO:0000313" key="3">
    <source>
        <dbReference type="Proteomes" id="UP000324800"/>
    </source>
</evidence>
<dbReference type="EMBL" id="SNRW01017082">
    <property type="protein sequence ID" value="KAA6368711.1"/>
    <property type="molecule type" value="Genomic_DNA"/>
</dbReference>
<name>A0A5J4UFB4_9EUKA</name>
<organism evidence="2 3">
    <name type="scientific">Streblomastix strix</name>
    <dbReference type="NCBI Taxonomy" id="222440"/>
    <lineage>
        <taxon>Eukaryota</taxon>
        <taxon>Metamonada</taxon>
        <taxon>Preaxostyla</taxon>
        <taxon>Oxymonadida</taxon>
        <taxon>Streblomastigidae</taxon>
        <taxon>Streblomastix</taxon>
    </lineage>
</organism>
<proteinExistence type="predicted"/>
<comment type="caution">
    <text evidence="2">The sequence shown here is derived from an EMBL/GenBank/DDBJ whole genome shotgun (WGS) entry which is preliminary data.</text>
</comment>
<sequence>MVDIILRIQQKVRKKLNTDADTNQNINARFNEPSHDVSSKIQPSAPDQNNKETNKDLEYIGGLDWGQKPVHPWYGKYPNEPHKVVDYKVTDQGTLTARQRKVLLSKEDQLNLDRPKTHKVATKRIIASVKAQEQLKNKLRRKKK</sequence>
<feature type="compositionally biased region" description="Polar residues" evidence="1">
    <location>
        <begin position="39"/>
        <end position="48"/>
    </location>
</feature>
<reference evidence="2 3" key="1">
    <citation type="submission" date="2019-03" db="EMBL/GenBank/DDBJ databases">
        <title>Single cell metagenomics reveals metabolic interactions within the superorganism composed of flagellate Streblomastix strix and complex community of Bacteroidetes bacteria on its surface.</title>
        <authorList>
            <person name="Treitli S.C."/>
            <person name="Kolisko M."/>
            <person name="Husnik F."/>
            <person name="Keeling P."/>
            <person name="Hampl V."/>
        </authorList>
    </citation>
    <scope>NUCLEOTIDE SEQUENCE [LARGE SCALE GENOMIC DNA]</scope>
    <source>
        <strain evidence="2">ST1C</strain>
    </source>
</reference>
<accession>A0A5J4UFB4</accession>
<dbReference type="Proteomes" id="UP000324800">
    <property type="component" value="Unassembled WGS sequence"/>
</dbReference>